<feature type="domain" description="Cell wall hydrolase SleB" evidence="1">
    <location>
        <begin position="26"/>
        <end position="137"/>
    </location>
</feature>
<dbReference type="Proteomes" id="UP000516349">
    <property type="component" value="Chromosome"/>
</dbReference>
<keyword evidence="2" id="KW-0378">Hydrolase</keyword>
<proteinExistence type="predicted"/>
<organism evidence="2 3">
    <name type="scientific">Entomobacter blattae</name>
    <dbReference type="NCBI Taxonomy" id="2762277"/>
    <lineage>
        <taxon>Bacteria</taxon>
        <taxon>Pseudomonadati</taxon>
        <taxon>Pseudomonadota</taxon>
        <taxon>Alphaproteobacteria</taxon>
        <taxon>Acetobacterales</taxon>
        <taxon>Acetobacteraceae</taxon>
        <taxon>Entomobacter</taxon>
    </lineage>
</organism>
<evidence type="ECO:0000313" key="2">
    <source>
        <dbReference type="EMBL" id="QNT79463.1"/>
    </source>
</evidence>
<accession>A0A7H1NUK3</accession>
<dbReference type="Gene3D" id="1.10.10.2520">
    <property type="entry name" value="Cell wall hydrolase SleB, domain 1"/>
    <property type="match status" value="1"/>
</dbReference>
<protein>
    <submittedName>
        <fullName evidence="2">Cell Wall Hydrolase</fullName>
    </submittedName>
</protein>
<dbReference type="InterPro" id="IPR042047">
    <property type="entry name" value="SleB_dom1"/>
</dbReference>
<reference evidence="2 3" key="1">
    <citation type="submission" date="2020-08" db="EMBL/GenBank/DDBJ databases">
        <title>Complete genome sequence of Entomobacter blattae G55GP.</title>
        <authorList>
            <person name="Poehlein A."/>
            <person name="Guzman J."/>
            <person name="Daniel R."/>
            <person name="Vilcinskas A."/>
        </authorList>
    </citation>
    <scope>NUCLEOTIDE SEQUENCE [LARGE SCALE GENOMIC DNA]</scope>
    <source>
        <strain evidence="2 3">G55GP</strain>
    </source>
</reference>
<dbReference type="Pfam" id="PF07486">
    <property type="entry name" value="Hydrolase_2"/>
    <property type="match status" value="1"/>
</dbReference>
<sequence>MKTPQKTALDQVIDIVARTLWGEARGEGIKGMQAVANVIGNRVKTPGWWGNDYTSVCLKKSQFSCWNADDPNRDKLLKVTAEDTAFTRALTLAALLVKNNLPDLTKGATHYFEKHIAPPKWADPAKKTITIGNHIFYKLEGK</sequence>
<evidence type="ECO:0000259" key="1">
    <source>
        <dbReference type="Pfam" id="PF07486"/>
    </source>
</evidence>
<dbReference type="KEGG" id="ebla:JGUZn3_22620"/>
<dbReference type="RefSeq" id="WP_203413620.1">
    <property type="nucleotide sequence ID" value="NZ_CP060244.1"/>
</dbReference>
<name>A0A7H1NUK3_9PROT</name>
<evidence type="ECO:0000313" key="3">
    <source>
        <dbReference type="Proteomes" id="UP000516349"/>
    </source>
</evidence>
<dbReference type="GO" id="GO:0016787">
    <property type="term" value="F:hydrolase activity"/>
    <property type="evidence" value="ECO:0007669"/>
    <property type="project" value="UniProtKB-KW"/>
</dbReference>
<dbReference type="Gene3D" id="6.20.240.60">
    <property type="match status" value="1"/>
</dbReference>
<dbReference type="AlphaFoldDB" id="A0A7H1NUK3"/>
<gene>
    <name evidence="2" type="ORF">JGUZn3_22620</name>
</gene>
<keyword evidence="3" id="KW-1185">Reference proteome</keyword>
<dbReference type="InterPro" id="IPR011105">
    <property type="entry name" value="Cell_wall_hydrolase_SleB"/>
</dbReference>
<dbReference type="EMBL" id="CP060244">
    <property type="protein sequence ID" value="QNT79463.1"/>
    <property type="molecule type" value="Genomic_DNA"/>
</dbReference>